<dbReference type="InterPro" id="IPR025398">
    <property type="entry name" value="DUF4371"/>
</dbReference>
<evidence type="ECO:0000256" key="2">
    <source>
        <dbReference type="SAM" id="Phobius"/>
    </source>
</evidence>
<gene>
    <name evidence="4" type="ORF">H5410_015477</name>
</gene>
<evidence type="ECO:0000259" key="3">
    <source>
        <dbReference type="SMART" id="SM00597"/>
    </source>
</evidence>
<sequence>MVEVAWCGASPTSTKEKRGGGKDKGEERATGFGGKRLFEARARVSPVVFTDDGRSWKIGERVPKTILAPQNQNQLRRDKNLDQIEIPSHSSQRQEFDVNDLKFTQIDFFETPRRFVYTWFDEYCDWLEYTISADAAYCLPSYLFQGENINQGGGNVFSTKGFTNWHRKDSFATHMGPLNSVHNQSKRKYEVLMQEQHSIQAAFYKLNDKSKHEYRVRLNASIDVVRLLLNQGFAFCGHDESESSLKKDNFLEFLSWFAAQCVAIKPFVDVSLKEKMSICLRYVDKRGFVMEAFIGLVHIKDTSALSLKEAIVDVLANHSLALLMYVGNVIMGQAICKTLIRQESRLAHSVHCFAHQLRLTLVVVSKKCVQVGITNDLNVSLQKKEQDIANAMILIKIMRMDELYPDDFDGSNMRAFENQLANYIIDVRDIDKRFSNLSGPRELSKKFVETKKHLNYCLIFLLVKFVLLLPVATATVERAFWQCRLSRMTCGIEWMMNS</sequence>
<evidence type="ECO:0000256" key="1">
    <source>
        <dbReference type="SAM" id="MobiDB-lite"/>
    </source>
</evidence>
<evidence type="ECO:0000313" key="4">
    <source>
        <dbReference type="EMBL" id="KAG5615653.1"/>
    </source>
</evidence>
<proteinExistence type="predicted"/>
<comment type="caution">
    <text evidence="4">The sequence shown here is derived from an EMBL/GenBank/DDBJ whole genome shotgun (WGS) entry which is preliminary data.</text>
</comment>
<keyword evidence="2" id="KW-1133">Transmembrane helix</keyword>
<dbReference type="Proteomes" id="UP000824120">
    <property type="component" value="Chromosome 3"/>
</dbReference>
<protein>
    <recommendedName>
        <fullName evidence="3">TTF-type domain-containing protein</fullName>
    </recommendedName>
</protein>
<dbReference type="Pfam" id="PF14291">
    <property type="entry name" value="DUF4371"/>
    <property type="match status" value="2"/>
</dbReference>
<keyword evidence="5" id="KW-1185">Reference proteome</keyword>
<feature type="compositionally biased region" description="Basic and acidic residues" evidence="1">
    <location>
        <begin position="14"/>
        <end position="29"/>
    </location>
</feature>
<keyword evidence="2" id="KW-0812">Transmembrane</keyword>
<organism evidence="4 5">
    <name type="scientific">Solanum commersonii</name>
    <name type="common">Commerson's wild potato</name>
    <name type="synonym">Commerson's nightshade</name>
    <dbReference type="NCBI Taxonomy" id="4109"/>
    <lineage>
        <taxon>Eukaryota</taxon>
        <taxon>Viridiplantae</taxon>
        <taxon>Streptophyta</taxon>
        <taxon>Embryophyta</taxon>
        <taxon>Tracheophyta</taxon>
        <taxon>Spermatophyta</taxon>
        <taxon>Magnoliopsida</taxon>
        <taxon>eudicotyledons</taxon>
        <taxon>Gunneridae</taxon>
        <taxon>Pentapetalae</taxon>
        <taxon>asterids</taxon>
        <taxon>lamiids</taxon>
        <taxon>Solanales</taxon>
        <taxon>Solanaceae</taxon>
        <taxon>Solanoideae</taxon>
        <taxon>Solaneae</taxon>
        <taxon>Solanum</taxon>
    </lineage>
</organism>
<reference evidence="4 5" key="1">
    <citation type="submission" date="2020-09" db="EMBL/GenBank/DDBJ databases">
        <title>De no assembly of potato wild relative species, Solanum commersonii.</title>
        <authorList>
            <person name="Cho K."/>
        </authorList>
    </citation>
    <scope>NUCLEOTIDE SEQUENCE [LARGE SCALE GENOMIC DNA]</scope>
    <source>
        <strain evidence="4">LZ3.2</strain>
        <tissue evidence="4">Leaf</tissue>
    </source>
</reference>
<accession>A0A9J5ZTL6</accession>
<name>A0A9J5ZTL6_SOLCO</name>
<dbReference type="SMART" id="SM00597">
    <property type="entry name" value="ZnF_TTF"/>
    <property type="match status" value="1"/>
</dbReference>
<dbReference type="InterPro" id="IPR006580">
    <property type="entry name" value="Znf_TTF"/>
</dbReference>
<dbReference type="PANTHER" id="PTHR11697:SF230">
    <property type="entry name" value="ZINC FINGER, MYM DOMAIN CONTAINING 1"/>
    <property type="match status" value="1"/>
</dbReference>
<dbReference type="OrthoDB" id="1290906at2759"/>
<dbReference type="AlphaFoldDB" id="A0A9J5ZTL6"/>
<keyword evidence="2" id="KW-0472">Membrane</keyword>
<feature type="region of interest" description="Disordered" evidence="1">
    <location>
        <begin position="1"/>
        <end position="30"/>
    </location>
</feature>
<dbReference type="PANTHER" id="PTHR11697">
    <property type="entry name" value="GENERAL TRANSCRIPTION FACTOR 2-RELATED ZINC FINGER PROTEIN"/>
    <property type="match status" value="1"/>
</dbReference>
<dbReference type="InterPro" id="IPR055298">
    <property type="entry name" value="AtLOH3-like"/>
</dbReference>
<evidence type="ECO:0000313" key="5">
    <source>
        <dbReference type="Proteomes" id="UP000824120"/>
    </source>
</evidence>
<feature type="transmembrane region" description="Helical" evidence="2">
    <location>
        <begin position="453"/>
        <end position="476"/>
    </location>
</feature>
<feature type="domain" description="TTF-type" evidence="3">
    <location>
        <begin position="111"/>
        <end position="204"/>
    </location>
</feature>
<dbReference type="EMBL" id="JACXVP010000003">
    <property type="protein sequence ID" value="KAG5615653.1"/>
    <property type="molecule type" value="Genomic_DNA"/>
</dbReference>